<dbReference type="InterPro" id="IPR036273">
    <property type="entry name" value="CRAL/TRIO_N_dom_sf"/>
</dbReference>
<feature type="domain" description="GOLD" evidence="2">
    <location>
        <begin position="271"/>
        <end position="388"/>
    </location>
</feature>
<proteinExistence type="predicted"/>
<dbReference type="CDD" id="cd00170">
    <property type="entry name" value="SEC14"/>
    <property type="match status" value="1"/>
</dbReference>
<dbReference type="PROSITE" id="PS50866">
    <property type="entry name" value="GOLD"/>
    <property type="match status" value="1"/>
</dbReference>
<dbReference type="InterPro" id="IPR009038">
    <property type="entry name" value="GOLD_dom"/>
</dbReference>
<reference evidence="3" key="1">
    <citation type="journal article" date="2020" name="bioRxiv">
        <title>Chromosome-level reference genome of the European wasp spider Argiope bruennichi: a resource for studies on range expansion and evolutionary adaptation.</title>
        <authorList>
            <person name="Sheffer M.M."/>
            <person name="Hoppe A."/>
            <person name="Krehenwinkel H."/>
            <person name="Uhl G."/>
            <person name="Kuss A.W."/>
            <person name="Jensen L."/>
            <person name="Jensen C."/>
            <person name="Gillespie R.G."/>
            <person name="Hoff K.J."/>
            <person name="Prost S."/>
        </authorList>
    </citation>
    <scope>NUCLEOTIDE SEQUENCE</scope>
</reference>
<reference evidence="3" key="2">
    <citation type="submission" date="2020-06" db="EMBL/GenBank/DDBJ databases">
        <authorList>
            <person name="Sheffer M."/>
        </authorList>
    </citation>
    <scope>NUCLEOTIDE SEQUENCE</scope>
</reference>
<dbReference type="PANTHER" id="PTHR23324">
    <property type="entry name" value="SEC14 RELATED PROTEIN"/>
    <property type="match status" value="1"/>
</dbReference>
<dbReference type="Pfam" id="PF00650">
    <property type="entry name" value="CRAL_TRIO"/>
    <property type="match status" value="1"/>
</dbReference>
<dbReference type="SMART" id="SM01100">
    <property type="entry name" value="CRAL_TRIO_N"/>
    <property type="match status" value="1"/>
</dbReference>
<dbReference type="SMART" id="SM00516">
    <property type="entry name" value="SEC14"/>
    <property type="match status" value="1"/>
</dbReference>
<dbReference type="AlphaFoldDB" id="A0A8T0FVR3"/>
<dbReference type="SUPFAM" id="SSF101576">
    <property type="entry name" value="Supernatant protein factor (SPF), C-terminal domain"/>
    <property type="match status" value="1"/>
</dbReference>
<dbReference type="PROSITE" id="PS50191">
    <property type="entry name" value="CRAL_TRIO"/>
    <property type="match status" value="1"/>
</dbReference>
<dbReference type="PANTHER" id="PTHR23324:SF83">
    <property type="entry name" value="SEC14-LIKE PROTEIN 2"/>
    <property type="match status" value="1"/>
</dbReference>
<name>A0A8T0FVR3_ARGBR</name>
<dbReference type="InterPro" id="IPR011074">
    <property type="entry name" value="CRAL/TRIO_N_dom"/>
</dbReference>
<sequence length="400" mass="46618">MTVVQDLELSPSEREAVEELARRVSKDLPRKIFDETHMYYRFLKARDFDVDAAEKMLRQTLQWRKDNNVDKILTDYKPSEVLQNFFKNVFFGFDKEGSPVYFMPVGKHDTRGLHMSARYPDIEKALIRIVEEGEKMLDKQSKKLNKRIEGFVNIYDMDGLTFGMATYKKGIETVIKILKLQQDNYPERMKSFYIINASALFTMPFNIIKSFLNPRMLSKFHVYGTDGWKEALLEIIDADQLPAFLGGTRTDPDGNPLCKTFLNQGGKISEKYYLHKSINSLEKSPGVKKITLPRASFNEVSVEIDEAGSIIEWEFETKTRDIGFGLFYKDMDGEEEKMTELVELQRLETEDFSEVGMYKCDKSGEYIILFDNSYSWIRSKEVYYRINVVKPSDQEKNLKN</sequence>
<dbReference type="Proteomes" id="UP000807504">
    <property type="component" value="Unassembled WGS sequence"/>
</dbReference>
<protein>
    <submittedName>
        <fullName evidence="3">SEC14-like protein 4 like protein</fullName>
    </submittedName>
</protein>
<evidence type="ECO:0000313" key="4">
    <source>
        <dbReference type="Proteomes" id="UP000807504"/>
    </source>
</evidence>
<dbReference type="EMBL" id="JABXBU010000002">
    <property type="protein sequence ID" value="KAF8794826.1"/>
    <property type="molecule type" value="Genomic_DNA"/>
</dbReference>
<dbReference type="Gene3D" id="2.60.120.680">
    <property type="entry name" value="GOLD domain"/>
    <property type="match status" value="1"/>
</dbReference>
<feature type="domain" description="CRAL-TRIO" evidence="1">
    <location>
        <begin position="78"/>
        <end position="253"/>
    </location>
</feature>
<dbReference type="OMA" id="KSWFTAK"/>
<dbReference type="InterPro" id="IPR036865">
    <property type="entry name" value="CRAL-TRIO_dom_sf"/>
</dbReference>
<dbReference type="InterPro" id="IPR001251">
    <property type="entry name" value="CRAL-TRIO_dom"/>
</dbReference>
<keyword evidence="4" id="KW-1185">Reference proteome</keyword>
<organism evidence="3 4">
    <name type="scientific">Argiope bruennichi</name>
    <name type="common">Wasp spider</name>
    <name type="synonym">Aranea bruennichi</name>
    <dbReference type="NCBI Taxonomy" id="94029"/>
    <lineage>
        <taxon>Eukaryota</taxon>
        <taxon>Metazoa</taxon>
        <taxon>Ecdysozoa</taxon>
        <taxon>Arthropoda</taxon>
        <taxon>Chelicerata</taxon>
        <taxon>Arachnida</taxon>
        <taxon>Araneae</taxon>
        <taxon>Araneomorphae</taxon>
        <taxon>Entelegynae</taxon>
        <taxon>Araneoidea</taxon>
        <taxon>Araneidae</taxon>
        <taxon>Argiope</taxon>
    </lineage>
</organism>
<dbReference type="GO" id="GO:0005737">
    <property type="term" value="C:cytoplasm"/>
    <property type="evidence" value="ECO:0007669"/>
    <property type="project" value="TreeGrafter"/>
</dbReference>
<dbReference type="Pfam" id="PF03765">
    <property type="entry name" value="CRAL_TRIO_N"/>
    <property type="match status" value="1"/>
</dbReference>
<dbReference type="Gene3D" id="3.40.525.10">
    <property type="entry name" value="CRAL-TRIO lipid binding domain"/>
    <property type="match status" value="1"/>
</dbReference>
<evidence type="ECO:0000259" key="1">
    <source>
        <dbReference type="PROSITE" id="PS50191"/>
    </source>
</evidence>
<accession>A0A8T0FVR3</accession>
<dbReference type="InterPro" id="IPR036598">
    <property type="entry name" value="GOLD_dom_sf"/>
</dbReference>
<dbReference type="PRINTS" id="PR00180">
    <property type="entry name" value="CRETINALDHBP"/>
</dbReference>
<dbReference type="OrthoDB" id="1434354at2759"/>
<evidence type="ECO:0000259" key="2">
    <source>
        <dbReference type="PROSITE" id="PS50866"/>
    </source>
</evidence>
<gene>
    <name evidence="3" type="ORF">HNY73_002753</name>
</gene>
<comment type="caution">
    <text evidence="3">The sequence shown here is derived from an EMBL/GenBank/DDBJ whole genome shotgun (WGS) entry which is preliminary data.</text>
</comment>
<dbReference type="SUPFAM" id="SSF52087">
    <property type="entry name" value="CRAL/TRIO domain"/>
    <property type="match status" value="1"/>
</dbReference>
<dbReference type="SUPFAM" id="SSF46938">
    <property type="entry name" value="CRAL/TRIO N-terminal domain"/>
    <property type="match status" value="1"/>
</dbReference>
<dbReference type="InterPro" id="IPR051064">
    <property type="entry name" value="SEC14/CRAL-TRIO_domain"/>
</dbReference>
<evidence type="ECO:0000313" key="3">
    <source>
        <dbReference type="EMBL" id="KAF8794826.1"/>
    </source>
</evidence>